<protein>
    <submittedName>
        <fullName evidence="9">Eight transmembrane protein EpsH</fullName>
    </submittedName>
</protein>
<feature type="transmembrane region" description="Helical" evidence="8">
    <location>
        <begin position="94"/>
        <end position="112"/>
    </location>
</feature>
<dbReference type="InterPro" id="IPR013426">
    <property type="entry name" value="EpsH-like"/>
</dbReference>
<evidence type="ECO:0000256" key="5">
    <source>
        <dbReference type="ARBA" id="ARBA00022801"/>
    </source>
</evidence>
<name>Q01XJ4_SOLUE</name>
<reference evidence="9" key="1">
    <citation type="submission" date="2006-10" db="EMBL/GenBank/DDBJ databases">
        <title>Complete sequence of Solibacter usitatus Ellin6076.</title>
        <authorList>
            <consortium name="US DOE Joint Genome Institute"/>
            <person name="Copeland A."/>
            <person name="Lucas S."/>
            <person name="Lapidus A."/>
            <person name="Barry K."/>
            <person name="Detter J.C."/>
            <person name="Glavina del Rio T."/>
            <person name="Hammon N."/>
            <person name="Israni S."/>
            <person name="Dalin E."/>
            <person name="Tice H."/>
            <person name="Pitluck S."/>
            <person name="Thompson L.S."/>
            <person name="Brettin T."/>
            <person name="Bruce D."/>
            <person name="Han C."/>
            <person name="Tapia R."/>
            <person name="Gilna P."/>
            <person name="Schmutz J."/>
            <person name="Larimer F."/>
            <person name="Land M."/>
            <person name="Hauser L."/>
            <person name="Kyrpides N."/>
            <person name="Mikhailova N."/>
            <person name="Janssen P.H."/>
            <person name="Kuske C.R."/>
            <person name="Richardson P."/>
        </authorList>
    </citation>
    <scope>NUCLEOTIDE SEQUENCE</scope>
    <source>
        <strain evidence="9">Ellin6076</strain>
    </source>
</reference>
<evidence type="ECO:0000256" key="4">
    <source>
        <dbReference type="ARBA" id="ARBA00022692"/>
    </source>
</evidence>
<organism evidence="9">
    <name type="scientific">Solibacter usitatus (strain Ellin6076)</name>
    <dbReference type="NCBI Taxonomy" id="234267"/>
    <lineage>
        <taxon>Bacteria</taxon>
        <taxon>Pseudomonadati</taxon>
        <taxon>Acidobacteriota</taxon>
        <taxon>Terriglobia</taxon>
        <taxon>Bryobacterales</taxon>
        <taxon>Solibacteraceae</taxon>
        <taxon>Candidatus Solibacter</taxon>
    </lineage>
</organism>
<dbReference type="NCBIfam" id="TIGR04178">
    <property type="entry name" value="exo_archaeo"/>
    <property type="match status" value="1"/>
</dbReference>
<dbReference type="eggNOG" id="COG1269">
    <property type="taxonomic scope" value="Bacteria"/>
</dbReference>
<proteinExistence type="predicted"/>
<accession>Q01XJ4</accession>
<dbReference type="HOGENOM" id="CLU_065975_0_0_0"/>
<evidence type="ECO:0000256" key="7">
    <source>
        <dbReference type="ARBA" id="ARBA00023136"/>
    </source>
</evidence>
<dbReference type="GO" id="GO:0008233">
    <property type="term" value="F:peptidase activity"/>
    <property type="evidence" value="ECO:0007669"/>
    <property type="project" value="UniProtKB-KW"/>
</dbReference>
<feature type="transmembrane region" description="Helical" evidence="8">
    <location>
        <begin position="209"/>
        <end position="230"/>
    </location>
</feature>
<evidence type="ECO:0000313" key="9">
    <source>
        <dbReference type="EMBL" id="ABJ85621.1"/>
    </source>
</evidence>
<keyword evidence="4 8" id="KW-0812">Transmembrane</keyword>
<keyword evidence="7 8" id="KW-0472">Membrane</keyword>
<evidence type="ECO:0000256" key="6">
    <source>
        <dbReference type="ARBA" id="ARBA00022989"/>
    </source>
</evidence>
<keyword evidence="2" id="KW-1003">Cell membrane</keyword>
<dbReference type="GO" id="GO:0006508">
    <property type="term" value="P:proteolysis"/>
    <property type="evidence" value="ECO:0007669"/>
    <property type="project" value="UniProtKB-KW"/>
</dbReference>
<sequence length="283" mass="31327" precursor="true">MEEHSPDYRFVWALLGTLLLICYFPMLRMTGQTLLLSEDMAHGLFSVPVALFLVWQDRDYLKHPSGTPSIWALAALAFAACLGVASTLANSSTFSRFAFLISLAGCLLLLGGASALRKFIFPLSLLLFTFPIPDVLYGQLTQPLQLLATRLSELCLETLGLSVLREGNVLQLTYMKLSVVEACSGLRSLITLFFFCLVYGYFFEPRLWLRILVVVCAVPAAILVNVVRITSTGLLGHHHPEWTTGVYHESLGWAGFFVGFLLVFLAHRTISRCAHVQTAPAPQ</sequence>
<feature type="transmembrane region" description="Helical" evidence="8">
    <location>
        <begin position="68"/>
        <end position="88"/>
    </location>
</feature>
<comment type="subcellular location">
    <subcellularLocation>
        <location evidence="1">Cell membrane</location>
        <topology evidence="1">Multi-pass membrane protein</topology>
    </subcellularLocation>
</comment>
<feature type="transmembrane region" description="Helical" evidence="8">
    <location>
        <begin position="10"/>
        <end position="28"/>
    </location>
</feature>
<keyword evidence="5" id="KW-0378">Hydrolase</keyword>
<gene>
    <name evidence="9" type="ordered locus">Acid_4662</name>
</gene>
<dbReference type="STRING" id="234267.Acid_4662"/>
<keyword evidence="3" id="KW-0645">Protease</keyword>
<dbReference type="Pfam" id="PF09721">
    <property type="entry name" value="Exosortase_EpsH"/>
    <property type="match status" value="1"/>
</dbReference>
<dbReference type="AlphaFoldDB" id="Q01XJ4"/>
<dbReference type="NCBIfam" id="TIGR02602">
    <property type="entry name" value="8TM_EpsH"/>
    <property type="match status" value="1"/>
</dbReference>
<dbReference type="InParanoid" id="Q01XJ4"/>
<dbReference type="GO" id="GO:0005886">
    <property type="term" value="C:plasma membrane"/>
    <property type="evidence" value="ECO:0007669"/>
    <property type="project" value="UniProtKB-SubCell"/>
</dbReference>
<dbReference type="InterPro" id="IPR019127">
    <property type="entry name" value="Exosortase"/>
</dbReference>
<evidence type="ECO:0000256" key="3">
    <source>
        <dbReference type="ARBA" id="ARBA00022670"/>
    </source>
</evidence>
<dbReference type="KEGG" id="sus:Acid_4662"/>
<keyword evidence="6 8" id="KW-1133">Transmembrane helix</keyword>
<feature type="transmembrane region" description="Helical" evidence="8">
    <location>
        <begin position="184"/>
        <end position="202"/>
    </location>
</feature>
<feature type="transmembrane region" description="Helical" evidence="8">
    <location>
        <begin position="40"/>
        <end position="56"/>
    </location>
</feature>
<feature type="transmembrane region" description="Helical" evidence="8">
    <location>
        <begin position="250"/>
        <end position="267"/>
    </location>
</feature>
<evidence type="ECO:0000256" key="8">
    <source>
        <dbReference type="SAM" id="Phobius"/>
    </source>
</evidence>
<evidence type="ECO:0000256" key="1">
    <source>
        <dbReference type="ARBA" id="ARBA00004651"/>
    </source>
</evidence>
<dbReference type="EMBL" id="CP000473">
    <property type="protein sequence ID" value="ABJ85621.1"/>
    <property type="molecule type" value="Genomic_DNA"/>
</dbReference>
<dbReference type="InterPro" id="IPR026392">
    <property type="entry name" value="Exo/Archaeosortase_dom"/>
</dbReference>
<evidence type="ECO:0000256" key="2">
    <source>
        <dbReference type="ARBA" id="ARBA00022475"/>
    </source>
</evidence>